<dbReference type="PANTHER" id="PTHR48045:SF34">
    <property type="entry name" value="ISOFLAVONE 7-O-GLUCOSYLTRANSFERASE 1-LIKE"/>
    <property type="match status" value="1"/>
</dbReference>
<name>A0A6I9RCJ0_ELAGV</name>
<reference evidence="2" key="1">
    <citation type="submission" date="2025-08" db="UniProtKB">
        <authorList>
            <consortium name="RefSeq"/>
        </authorList>
    </citation>
    <scope>IDENTIFICATION</scope>
</reference>
<dbReference type="AlphaFoldDB" id="A0A6I9RCJ0"/>
<proteinExistence type="predicted"/>
<keyword evidence="1" id="KW-1185">Reference proteome</keyword>
<accession>A0A6I9RCJ0</accession>
<dbReference type="Proteomes" id="UP000504607">
    <property type="component" value="Chromosome 6"/>
</dbReference>
<dbReference type="RefSeq" id="XP_010924333.1">
    <property type="nucleotide sequence ID" value="XM_010926031.1"/>
</dbReference>
<dbReference type="PANTHER" id="PTHR48045">
    <property type="entry name" value="UDP-GLYCOSYLTRANSFERASE 72B1"/>
    <property type="match status" value="1"/>
</dbReference>
<evidence type="ECO:0000313" key="1">
    <source>
        <dbReference type="Proteomes" id="UP000504607"/>
    </source>
</evidence>
<dbReference type="Gene3D" id="3.40.50.2000">
    <property type="entry name" value="Glycogen Phosphorylase B"/>
    <property type="match status" value="1"/>
</dbReference>
<dbReference type="InParanoid" id="A0A6I9RCJ0"/>
<dbReference type="KEGG" id="egu:105047212"/>
<protein>
    <submittedName>
        <fullName evidence="2">Anthocyanidin 3-O-glucosyltransferase 4-like</fullName>
    </submittedName>
</protein>
<sequence>METARWGDETSMDCNQCLKLVKYQEAGLGGPSWFRESAQTSHGSIQRVALGLEASDKPLIWVVRGVRGNDSRGCGGIFDALRLEFLLGGVSAGMPMITWPMYAEQFDNEMLMVEVSKVGVGVKEFVSVDKDSRVMAREEIGRAVGRMVDEGAKAEGVRMRAWDLAEMARIAVEEGGSSNFGMEELIQE</sequence>
<dbReference type="SUPFAM" id="SSF53756">
    <property type="entry name" value="UDP-Glycosyltransferase/glycogen phosphorylase"/>
    <property type="match status" value="1"/>
</dbReference>
<gene>
    <name evidence="2" type="primary">LOC105047212</name>
</gene>
<evidence type="ECO:0000313" key="2">
    <source>
        <dbReference type="RefSeq" id="XP_010924333.1"/>
    </source>
</evidence>
<dbReference type="GeneID" id="105047212"/>
<organism evidence="1 2">
    <name type="scientific">Elaeis guineensis var. tenera</name>
    <name type="common">Oil palm</name>
    <dbReference type="NCBI Taxonomy" id="51953"/>
    <lineage>
        <taxon>Eukaryota</taxon>
        <taxon>Viridiplantae</taxon>
        <taxon>Streptophyta</taxon>
        <taxon>Embryophyta</taxon>
        <taxon>Tracheophyta</taxon>
        <taxon>Spermatophyta</taxon>
        <taxon>Magnoliopsida</taxon>
        <taxon>Liliopsida</taxon>
        <taxon>Arecaceae</taxon>
        <taxon>Arecoideae</taxon>
        <taxon>Cocoseae</taxon>
        <taxon>Elaeidinae</taxon>
        <taxon>Elaeis</taxon>
    </lineage>
</organism>
<dbReference type="OrthoDB" id="780184at2759"/>